<evidence type="ECO:0000313" key="8">
    <source>
        <dbReference type="Proteomes" id="UP000325902"/>
    </source>
</evidence>
<evidence type="ECO:0000259" key="6">
    <source>
        <dbReference type="PROSITE" id="PS50850"/>
    </source>
</evidence>
<comment type="caution">
    <text evidence="7">The sequence shown here is derived from an EMBL/GenBank/DDBJ whole genome shotgun (WGS) entry which is preliminary data.</text>
</comment>
<evidence type="ECO:0000256" key="5">
    <source>
        <dbReference type="SAM" id="Phobius"/>
    </source>
</evidence>
<dbReference type="PANTHER" id="PTHR23502:SF134">
    <property type="entry name" value="MAJOR FACILITATOR SUPERFAMILY (MFS) PROFILE DOMAIN-CONTAINING PROTEIN-RELATED"/>
    <property type="match status" value="1"/>
</dbReference>
<dbReference type="InterPro" id="IPR036259">
    <property type="entry name" value="MFS_trans_sf"/>
</dbReference>
<feature type="transmembrane region" description="Helical" evidence="5">
    <location>
        <begin position="101"/>
        <end position="121"/>
    </location>
</feature>
<dbReference type="Pfam" id="PF07690">
    <property type="entry name" value="MFS_1"/>
    <property type="match status" value="1"/>
</dbReference>
<comment type="subcellular location">
    <subcellularLocation>
        <location evidence="1">Membrane</location>
        <topology evidence="1">Multi-pass membrane protein</topology>
    </subcellularLocation>
</comment>
<sequence>MDEKEDSAFSNEEPDGHVEYRYIDFDTPLPSEVRRYIESLGPEKRKKLRHDKIRSPQNMSSWRRITVSWMCYIASGLASHAASGYSPAREQMSAYWKIGNVATLVGITMFTTGFALAPMALAPLSEVNGRKPVFIGTGLLFVVCQLCCGLTRSYPGMLLARFFAGVGSSTYSSMVGGVISDIYRPEERNTPMALFSCSALFGIGTGAIASGFTAQYTTWRWIFYSQAIVDGVFVALLILLFPETRAPVLLRWKAAEFNALHEEMERARLTSPATTTDPPLPLPPRIRWRSEQDEQQHGSLAATITTSLTRPFHLLLTEPVAFFFSLWAAFAWATLYVALAAVPLVFSTTHAFTLAQSNAVLAAMCAGAVVITPISIYQERWARQRGLIPHAGAPPEARLYFSCVESALLPAGLFLFG</sequence>
<dbReference type="InterPro" id="IPR011701">
    <property type="entry name" value="MFS"/>
</dbReference>
<feature type="transmembrane region" description="Helical" evidence="5">
    <location>
        <begin position="320"/>
        <end position="346"/>
    </location>
</feature>
<dbReference type="AlphaFoldDB" id="A0A5N5DQU9"/>
<dbReference type="InterPro" id="IPR020846">
    <property type="entry name" value="MFS_dom"/>
</dbReference>
<dbReference type="PANTHER" id="PTHR23502">
    <property type="entry name" value="MAJOR FACILITATOR SUPERFAMILY"/>
    <property type="match status" value="1"/>
</dbReference>
<dbReference type="GO" id="GO:0022857">
    <property type="term" value="F:transmembrane transporter activity"/>
    <property type="evidence" value="ECO:0007669"/>
    <property type="project" value="InterPro"/>
</dbReference>
<feature type="transmembrane region" description="Helical" evidence="5">
    <location>
        <begin position="62"/>
        <end position="81"/>
    </location>
</feature>
<evidence type="ECO:0000256" key="1">
    <source>
        <dbReference type="ARBA" id="ARBA00004141"/>
    </source>
</evidence>
<name>A0A5N5DQU9_9PEZI</name>
<feature type="transmembrane region" description="Helical" evidence="5">
    <location>
        <begin position="358"/>
        <end position="377"/>
    </location>
</feature>
<feature type="transmembrane region" description="Helical" evidence="5">
    <location>
        <begin position="158"/>
        <end position="180"/>
    </location>
</feature>
<dbReference type="OrthoDB" id="6770063at2759"/>
<evidence type="ECO:0000256" key="4">
    <source>
        <dbReference type="ARBA" id="ARBA00023136"/>
    </source>
</evidence>
<feature type="transmembrane region" description="Helical" evidence="5">
    <location>
        <begin position="133"/>
        <end position="152"/>
    </location>
</feature>
<feature type="domain" description="Major facilitator superfamily (MFS) profile" evidence="6">
    <location>
        <begin position="64"/>
        <end position="417"/>
    </location>
</feature>
<feature type="transmembrane region" description="Helical" evidence="5">
    <location>
        <begin position="192"/>
        <end position="215"/>
    </location>
</feature>
<gene>
    <name evidence="7" type="ORF">DBV05_g1161</name>
</gene>
<dbReference type="SUPFAM" id="SSF103473">
    <property type="entry name" value="MFS general substrate transporter"/>
    <property type="match status" value="1"/>
</dbReference>
<keyword evidence="3 5" id="KW-1133">Transmembrane helix</keyword>
<dbReference type="Gene3D" id="1.20.1250.20">
    <property type="entry name" value="MFS general substrate transporter like domains"/>
    <property type="match status" value="1"/>
</dbReference>
<dbReference type="GO" id="GO:0005886">
    <property type="term" value="C:plasma membrane"/>
    <property type="evidence" value="ECO:0007669"/>
    <property type="project" value="TreeGrafter"/>
</dbReference>
<evidence type="ECO:0000256" key="2">
    <source>
        <dbReference type="ARBA" id="ARBA00022692"/>
    </source>
</evidence>
<keyword evidence="8" id="KW-1185">Reference proteome</keyword>
<organism evidence="7 8">
    <name type="scientific">Lasiodiplodia theobromae</name>
    <dbReference type="NCBI Taxonomy" id="45133"/>
    <lineage>
        <taxon>Eukaryota</taxon>
        <taxon>Fungi</taxon>
        <taxon>Dikarya</taxon>
        <taxon>Ascomycota</taxon>
        <taxon>Pezizomycotina</taxon>
        <taxon>Dothideomycetes</taxon>
        <taxon>Dothideomycetes incertae sedis</taxon>
        <taxon>Botryosphaeriales</taxon>
        <taxon>Botryosphaeriaceae</taxon>
        <taxon>Lasiodiplodia</taxon>
    </lineage>
</organism>
<dbReference type="Proteomes" id="UP000325902">
    <property type="component" value="Unassembled WGS sequence"/>
</dbReference>
<accession>A0A5N5DQU9</accession>
<keyword evidence="4 5" id="KW-0472">Membrane</keyword>
<reference evidence="7 8" key="1">
    <citation type="journal article" date="2019" name="Sci. Rep.">
        <title>A multi-omics analysis of the grapevine pathogen Lasiodiplodia theobromae reveals that temperature affects the expression of virulence- and pathogenicity-related genes.</title>
        <authorList>
            <person name="Felix C."/>
            <person name="Meneses R."/>
            <person name="Goncalves M.F.M."/>
            <person name="Tilleman L."/>
            <person name="Duarte A.S."/>
            <person name="Jorrin-Novo J.V."/>
            <person name="Van de Peer Y."/>
            <person name="Deforce D."/>
            <person name="Van Nieuwerburgh F."/>
            <person name="Esteves A.C."/>
            <person name="Alves A."/>
        </authorList>
    </citation>
    <scope>NUCLEOTIDE SEQUENCE [LARGE SCALE GENOMIC DNA]</scope>
    <source>
        <strain evidence="7 8">LA-SOL3</strain>
    </source>
</reference>
<evidence type="ECO:0000313" key="7">
    <source>
        <dbReference type="EMBL" id="KAB2580348.1"/>
    </source>
</evidence>
<dbReference type="PROSITE" id="PS50850">
    <property type="entry name" value="MFS"/>
    <property type="match status" value="1"/>
</dbReference>
<proteinExistence type="predicted"/>
<feature type="transmembrane region" description="Helical" evidence="5">
    <location>
        <begin position="221"/>
        <end position="241"/>
    </location>
</feature>
<dbReference type="EMBL" id="VCHE01000004">
    <property type="protein sequence ID" value="KAB2580348.1"/>
    <property type="molecule type" value="Genomic_DNA"/>
</dbReference>
<evidence type="ECO:0000256" key="3">
    <source>
        <dbReference type="ARBA" id="ARBA00022989"/>
    </source>
</evidence>
<protein>
    <submittedName>
        <fullName evidence="7">Putative transporter</fullName>
    </submittedName>
</protein>
<keyword evidence="2 5" id="KW-0812">Transmembrane</keyword>